<dbReference type="EMBL" id="NPBJ01000012">
    <property type="protein sequence ID" value="PAE00675.1"/>
    <property type="molecule type" value="Genomic_DNA"/>
</dbReference>
<protein>
    <recommendedName>
        <fullName evidence="4">PepSY domain-containing protein</fullName>
    </recommendedName>
</protein>
<proteinExistence type="predicted"/>
<organism evidence="2 3">
    <name type="scientific">Terribacillus saccharophilus</name>
    <dbReference type="NCBI Taxonomy" id="361277"/>
    <lineage>
        <taxon>Bacteria</taxon>
        <taxon>Bacillati</taxon>
        <taxon>Bacillota</taxon>
        <taxon>Bacilli</taxon>
        <taxon>Bacillales</taxon>
        <taxon>Bacillaceae</taxon>
        <taxon>Terribacillus</taxon>
    </lineage>
</organism>
<evidence type="ECO:0000313" key="3">
    <source>
        <dbReference type="Proteomes" id="UP000216852"/>
    </source>
</evidence>
<sequence>MRSNLSLLFSLSLLAGSLFGCSNDELSNKEDTGSDVTLSDKIAEEKGVLSKDDAEVLVYNQLSSKEKKKLTIDYMKEEGTKYFLRVYENVDGTIKVKKEYTVDFNTEEVKQIQ</sequence>
<evidence type="ECO:0008006" key="4">
    <source>
        <dbReference type="Google" id="ProtNLM"/>
    </source>
</evidence>
<reference evidence="2 3" key="1">
    <citation type="submission" date="2017-07" db="EMBL/GenBank/DDBJ databases">
        <title>Isolation and whole genome analysis of endospore-forming bacteria from heroin.</title>
        <authorList>
            <person name="Kalinowski J."/>
            <person name="Ahrens B."/>
            <person name="Al-Dilaimi A."/>
            <person name="Winkler A."/>
            <person name="Wibberg D."/>
            <person name="Schleenbecker U."/>
            <person name="Ruckert C."/>
            <person name="Wolfel R."/>
            <person name="Grass G."/>
        </authorList>
    </citation>
    <scope>NUCLEOTIDE SEQUENCE [LARGE SCALE GENOMIC DNA]</scope>
    <source>
        <strain evidence="2 3">7517-1</strain>
    </source>
</reference>
<name>A0ABX4H0M1_9BACI</name>
<dbReference type="Proteomes" id="UP000216852">
    <property type="component" value="Unassembled WGS sequence"/>
</dbReference>
<comment type="caution">
    <text evidence="2">The sequence shown here is derived from an EMBL/GenBank/DDBJ whole genome shotgun (WGS) entry which is preliminary data.</text>
</comment>
<gene>
    <name evidence="2" type="ORF">CHH48_05900</name>
</gene>
<accession>A0ABX4H0M1</accession>
<evidence type="ECO:0000256" key="1">
    <source>
        <dbReference type="SAM" id="SignalP"/>
    </source>
</evidence>
<keyword evidence="1" id="KW-0732">Signal</keyword>
<feature type="chain" id="PRO_5045501126" description="PepSY domain-containing protein" evidence="1">
    <location>
        <begin position="21"/>
        <end position="113"/>
    </location>
</feature>
<feature type="signal peptide" evidence="1">
    <location>
        <begin position="1"/>
        <end position="20"/>
    </location>
</feature>
<dbReference type="PROSITE" id="PS51257">
    <property type="entry name" value="PROKAR_LIPOPROTEIN"/>
    <property type="match status" value="1"/>
</dbReference>
<keyword evidence="3" id="KW-1185">Reference proteome</keyword>
<evidence type="ECO:0000313" key="2">
    <source>
        <dbReference type="EMBL" id="PAE00675.1"/>
    </source>
</evidence>
<dbReference type="RefSeq" id="WP_095220184.1">
    <property type="nucleotide sequence ID" value="NZ_NPBJ01000012.1"/>
</dbReference>